<evidence type="ECO:0000256" key="1">
    <source>
        <dbReference type="ARBA" id="ARBA00004173"/>
    </source>
</evidence>
<organism evidence="7 8">
    <name type="scientific">Terfezia boudieri ATCC MYA-4762</name>
    <dbReference type="NCBI Taxonomy" id="1051890"/>
    <lineage>
        <taxon>Eukaryota</taxon>
        <taxon>Fungi</taxon>
        <taxon>Dikarya</taxon>
        <taxon>Ascomycota</taxon>
        <taxon>Pezizomycotina</taxon>
        <taxon>Pezizomycetes</taxon>
        <taxon>Pezizales</taxon>
        <taxon>Pezizaceae</taxon>
        <taxon>Terfezia</taxon>
    </lineage>
</organism>
<dbReference type="InParanoid" id="A0A3N4LIJ7"/>
<evidence type="ECO:0000259" key="6">
    <source>
        <dbReference type="SMART" id="SM01155"/>
    </source>
</evidence>
<evidence type="ECO:0000256" key="4">
    <source>
        <dbReference type="ARBA" id="ARBA00035682"/>
    </source>
</evidence>
<sequence>MLARRIFAAASRACNARMYSSSSGQASRGGGLAVPSSSPAKRKTGFSSGVEGETWGNDGAGGKLPAVPNTEHLHPSEVAASSFFALHRPLSIRHAIPQVHSATAFSSIFDPISLTQDANASSTLIPLTTTPTTTTSSPGTPSPSTFTTYHPQQRPSKPIERTIMGDLESLMSSIRDNWATGSFKQSSLATSINRANLAARAQGGYGFSPEDDFSATLFPISMNAHLPFHPPPPPVPRTAESSTDNVRPQRQLITIHQTIFPNGIMMFTARSKIIAPITSPYMQRVRERQGENVKLWQERVMEEAERAGVNGEQVSEMKEGDRDMMAISVKRQRALKMKKHKYKKLRVKTRNLRRRLEKQ</sequence>
<comment type="similarity">
    <text evidence="3">Belongs to the mitochondrion-specific ribosomal protein mS38 family.</text>
</comment>
<dbReference type="InterPro" id="IPR013177">
    <property type="entry name" value="Ribosomal_mS38_C"/>
</dbReference>
<evidence type="ECO:0000256" key="3">
    <source>
        <dbReference type="ARBA" id="ARBA00035647"/>
    </source>
</evidence>
<evidence type="ECO:0000313" key="8">
    <source>
        <dbReference type="Proteomes" id="UP000267821"/>
    </source>
</evidence>
<keyword evidence="8" id="KW-1185">Reference proteome</keyword>
<protein>
    <recommendedName>
        <fullName evidence="4">Small ribosomal subunit protein mS38</fullName>
    </recommendedName>
</protein>
<dbReference type="PANTHER" id="PTHR32035:SF3">
    <property type="entry name" value="SMALL RIBOSOMAL SUBUNIT PROTEIN MS38"/>
    <property type="match status" value="1"/>
</dbReference>
<gene>
    <name evidence="7" type="ORF">L211DRAFT_321456</name>
</gene>
<dbReference type="Proteomes" id="UP000267821">
    <property type="component" value="Unassembled WGS sequence"/>
</dbReference>
<feature type="region of interest" description="Disordered" evidence="5">
    <location>
        <begin position="125"/>
        <end position="156"/>
    </location>
</feature>
<accession>A0A3N4LIJ7</accession>
<evidence type="ECO:0000256" key="2">
    <source>
        <dbReference type="ARBA" id="ARBA00023128"/>
    </source>
</evidence>
<dbReference type="AlphaFoldDB" id="A0A3N4LIJ7"/>
<feature type="domain" description="Ribosomal protein mS38 C-terminal" evidence="6">
    <location>
        <begin position="325"/>
        <end position="358"/>
    </location>
</feature>
<feature type="compositionally biased region" description="Low complexity" evidence="5">
    <location>
        <begin position="125"/>
        <end position="148"/>
    </location>
</feature>
<dbReference type="GO" id="GO:0005739">
    <property type="term" value="C:mitochondrion"/>
    <property type="evidence" value="ECO:0007669"/>
    <property type="project" value="UniProtKB-SubCell"/>
</dbReference>
<keyword evidence="2" id="KW-0496">Mitochondrion</keyword>
<feature type="region of interest" description="Disordered" evidence="5">
    <location>
        <begin position="224"/>
        <end position="246"/>
    </location>
</feature>
<name>A0A3N4LIJ7_9PEZI</name>
<dbReference type="OrthoDB" id="5364404at2759"/>
<dbReference type="EMBL" id="ML121550">
    <property type="protein sequence ID" value="RPB22727.1"/>
    <property type="molecule type" value="Genomic_DNA"/>
</dbReference>
<evidence type="ECO:0000256" key="5">
    <source>
        <dbReference type="SAM" id="MobiDB-lite"/>
    </source>
</evidence>
<dbReference type="STRING" id="1051890.A0A3N4LIJ7"/>
<dbReference type="SMART" id="SM01155">
    <property type="entry name" value="DUF1713"/>
    <property type="match status" value="1"/>
</dbReference>
<feature type="region of interest" description="Disordered" evidence="5">
    <location>
        <begin position="19"/>
        <end position="70"/>
    </location>
</feature>
<comment type="subcellular location">
    <subcellularLocation>
        <location evidence="1">Mitochondrion</location>
    </subcellularLocation>
</comment>
<reference evidence="7 8" key="1">
    <citation type="journal article" date="2018" name="Nat. Ecol. Evol.">
        <title>Pezizomycetes genomes reveal the molecular basis of ectomycorrhizal truffle lifestyle.</title>
        <authorList>
            <person name="Murat C."/>
            <person name="Payen T."/>
            <person name="Noel B."/>
            <person name="Kuo A."/>
            <person name="Morin E."/>
            <person name="Chen J."/>
            <person name="Kohler A."/>
            <person name="Krizsan K."/>
            <person name="Balestrini R."/>
            <person name="Da Silva C."/>
            <person name="Montanini B."/>
            <person name="Hainaut M."/>
            <person name="Levati E."/>
            <person name="Barry K.W."/>
            <person name="Belfiori B."/>
            <person name="Cichocki N."/>
            <person name="Clum A."/>
            <person name="Dockter R.B."/>
            <person name="Fauchery L."/>
            <person name="Guy J."/>
            <person name="Iotti M."/>
            <person name="Le Tacon F."/>
            <person name="Lindquist E.A."/>
            <person name="Lipzen A."/>
            <person name="Malagnac F."/>
            <person name="Mello A."/>
            <person name="Molinier V."/>
            <person name="Miyauchi S."/>
            <person name="Poulain J."/>
            <person name="Riccioni C."/>
            <person name="Rubini A."/>
            <person name="Sitrit Y."/>
            <person name="Splivallo R."/>
            <person name="Traeger S."/>
            <person name="Wang M."/>
            <person name="Zifcakova L."/>
            <person name="Wipf D."/>
            <person name="Zambonelli A."/>
            <person name="Paolocci F."/>
            <person name="Nowrousian M."/>
            <person name="Ottonello S."/>
            <person name="Baldrian P."/>
            <person name="Spatafora J.W."/>
            <person name="Henrissat B."/>
            <person name="Nagy L.G."/>
            <person name="Aury J.M."/>
            <person name="Wincker P."/>
            <person name="Grigoriev I.V."/>
            <person name="Bonfante P."/>
            <person name="Martin F.M."/>
        </authorList>
    </citation>
    <scope>NUCLEOTIDE SEQUENCE [LARGE SCALE GENOMIC DNA]</scope>
    <source>
        <strain evidence="7 8">ATCC MYA-4762</strain>
    </source>
</reference>
<dbReference type="PANTHER" id="PTHR32035">
    <property type="entry name" value="AURORA KINASE A-INTERACTING PROTEIN"/>
    <property type="match status" value="1"/>
</dbReference>
<proteinExistence type="inferred from homology"/>
<evidence type="ECO:0000313" key="7">
    <source>
        <dbReference type="EMBL" id="RPB22727.1"/>
    </source>
</evidence>
<dbReference type="Pfam" id="PF08213">
    <property type="entry name" value="COX24_C"/>
    <property type="match status" value="1"/>
</dbReference>